<dbReference type="EMBL" id="VSSQ01008140">
    <property type="protein sequence ID" value="MPM38007.1"/>
    <property type="molecule type" value="Genomic_DNA"/>
</dbReference>
<name>A0A644ZBE2_9ZZZZ</name>
<protein>
    <submittedName>
        <fullName evidence="2">Uncharacterized protein</fullName>
    </submittedName>
</protein>
<accession>A0A644ZBE2</accession>
<feature type="region of interest" description="Disordered" evidence="1">
    <location>
        <begin position="205"/>
        <end position="291"/>
    </location>
</feature>
<evidence type="ECO:0000256" key="1">
    <source>
        <dbReference type="SAM" id="MobiDB-lite"/>
    </source>
</evidence>
<feature type="region of interest" description="Disordered" evidence="1">
    <location>
        <begin position="69"/>
        <end position="90"/>
    </location>
</feature>
<evidence type="ECO:0000313" key="2">
    <source>
        <dbReference type="EMBL" id="MPM38007.1"/>
    </source>
</evidence>
<sequence>MLTDGGGEQAHGLESLGRRDLGLSATEGGQPLDPLGRHVRLARLVPVHLDGPDLDVQIPGDVHEHRRIEQAGHRRRLEAQDGGLEPGRPQDRCVHGGVVLVLVVGGMGEDDVRLELIDGLLHHQRHLAFHAVQRGVGEVMDLERGHPEELRPFTGLVESRAGVAALVSVAHRDAPHLVSRIDEHGHRAATGQFEVVRVGPDEQIPLVGLAGRGDDPSLGEKGREEQTRHEDRGQLHLGDPARAGAGVEQVEDPDRGDPQQHRHDGEPDHSTVTEPPGEVAPPTMHAQEADECDGGNHLNNCCDHYFHPPKDTQPHIAPLGASSVLRPLERSRCAA</sequence>
<dbReference type="AlphaFoldDB" id="A0A644ZBE2"/>
<feature type="compositionally biased region" description="Basic and acidic residues" evidence="1">
    <location>
        <begin position="212"/>
        <end position="234"/>
    </location>
</feature>
<reference evidence="2" key="1">
    <citation type="submission" date="2019-08" db="EMBL/GenBank/DDBJ databases">
        <authorList>
            <person name="Kucharzyk K."/>
            <person name="Murdoch R.W."/>
            <person name="Higgins S."/>
            <person name="Loffler F."/>
        </authorList>
    </citation>
    <scope>NUCLEOTIDE SEQUENCE</scope>
</reference>
<gene>
    <name evidence="2" type="ORF">SDC9_84630</name>
</gene>
<feature type="compositionally biased region" description="Basic and acidic residues" evidence="1">
    <location>
        <begin position="252"/>
        <end position="271"/>
    </location>
</feature>
<comment type="caution">
    <text evidence="2">The sequence shown here is derived from an EMBL/GenBank/DDBJ whole genome shotgun (WGS) entry which is preliminary data.</text>
</comment>
<feature type="region of interest" description="Disordered" evidence="1">
    <location>
        <begin position="1"/>
        <end position="34"/>
    </location>
</feature>
<organism evidence="2">
    <name type="scientific">bioreactor metagenome</name>
    <dbReference type="NCBI Taxonomy" id="1076179"/>
    <lineage>
        <taxon>unclassified sequences</taxon>
        <taxon>metagenomes</taxon>
        <taxon>ecological metagenomes</taxon>
    </lineage>
</organism>
<proteinExistence type="predicted"/>